<organism evidence="2">
    <name type="scientific">Prorocentrum micans</name>
    <name type="common">Red tide dinoflagellate</name>
    <dbReference type="NCBI Taxonomy" id="2945"/>
    <lineage>
        <taxon>Eukaryota</taxon>
        <taxon>Sar</taxon>
        <taxon>Alveolata</taxon>
        <taxon>Dinophyceae</taxon>
        <taxon>Prorocentrales</taxon>
        <taxon>Prorocentraceae</taxon>
        <taxon>Prorocentrum</taxon>
    </lineage>
</organism>
<evidence type="ECO:0008006" key="3">
    <source>
        <dbReference type="Google" id="ProtNLM"/>
    </source>
</evidence>
<gene>
    <name evidence="2" type="ORF">PMIC02512_LOCUS563</name>
</gene>
<proteinExistence type="predicted"/>
<dbReference type="AlphaFoldDB" id="A0A7S2X461"/>
<accession>A0A7S2X461</accession>
<evidence type="ECO:0000313" key="2">
    <source>
        <dbReference type="EMBL" id="CAD9723551.1"/>
    </source>
</evidence>
<feature type="signal peptide" evidence="1">
    <location>
        <begin position="1"/>
        <end position="25"/>
    </location>
</feature>
<name>A0A7S2X461_PROMC</name>
<feature type="chain" id="PRO_5030638669" description="Secreted protein" evidence="1">
    <location>
        <begin position="26"/>
        <end position="146"/>
    </location>
</feature>
<evidence type="ECO:0000256" key="1">
    <source>
        <dbReference type="SAM" id="SignalP"/>
    </source>
</evidence>
<reference evidence="2" key="1">
    <citation type="submission" date="2021-01" db="EMBL/GenBank/DDBJ databases">
        <authorList>
            <person name="Corre E."/>
            <person name="Pelletier E."/>
            <person name="Niang G."/>
            <person name="Scheremetjew M."/>
            <person name="Finn R."/>
            <person name="Kale V."/>
            <person name="Holt S."/>
            <person name="Cochrane G."/>
            <person name="Meng A."/>
            <person name="Brown T."/>
            <person name="Cohen L."/>
        </authorList>
    </citation>
    <scope>NUCLEOTIDE SEQUENCE</scope>
    <source>
        <strain evidence="2">CCCM 845</strain>
    </source>
</reference>
<dbReference type="EMBL" id="HBHN01001705">
    <property type="protein sequence ID" value="CAD9723551.1"/>
    <property type="molecule type" value="Transcribed_RNA"/>
</dbReference>
<protein>
    <recommendedName>
        <fullName evidence="3">Secreted protein</fullName>
    </recommendedName>
</protein>
<keyword evidence="1" id="KW-0732">Signal</keyword>
<sequence>MATDPLRNGMTVFFFFFFFFFGDHGQQQQRQPDHAHWRFSLGDLVGQHTEPHGQDRGEQQDVVEPEPLGVIDSEFHVADHLHAHRLVPRLHGQWDSLVADAEARPEVAGRGGECQLGDALARLLHGRPCLRGELRQCHSSRGSARL</sequence>